<dbReference type="Proteomes" id="UP000006738">
    <property type="component" value="Chromosome I"/>
</dbReference>
<dbReference type="EMBL" id="CP000572">
    <property type="protein sequence ID" value="ABN92137.1"/>
    <property type="molecule type" value="Genomic_DNA"/>
</dbReference>
<feature type="chain" id="PRO_5002657263" evidence="2">
    <location>
        <begin position="26"/>
        <end position="165"/>
    </location>
</feature>
<name>A3NZ50_BURP0</name>
<organism evidence="3 4">
    <name type="scientific">Burkholderia pseudomallei (strain 1106a)</name>
    <dbReference type="NCBI Taxonomy" id="357348"/>
    <lineage>
        <taxon>Bacteria</taxon>
        <taxon>Pseudomonadati</taxon>
        <taxon>Pseudomonadota</taxon>
        <taxon>Betaproteobacteria</taxon>
        <taxon>Burkholderiales</taxon>
        <taxon>Burkholderiaceae</taxon>
        <taxon>Burkholderia</taxon>
        <taxon>pseudomallei group</taxon>
    </lineage>
</organism>
<reference evidence="3 4" key="1">
    <citation type="submission" date="2007-02" db="EMBL/GenBank/DDBJ databases">
        <authorList>
            <person name="DeShazer D."/>
            <person name="Woods D.E."/>
            <person name="Nierman W.C."/>
        </authorList>
    </citation>
    <scope>NUCLEOTIDE SEQUENCE [LARGE SCALE GENOMIC DNA]</scope>
    <source>
        <strain evidence="3 4">1106a</strain>
    </source>
</reference>
<evidence type="ECO:0000256" key="1">
    <source>
        <dbReference type="SAM" id="MobiDB-lite"/>
    </source>
</evidence>
<feature type="signal peptide" evidence="2">
    <location>
        <begin position="1"/>
        <end position="25"/>
    </location>
</feature>
<evidence type="ECO:0000313" key="3">
    <source>
        <dbReference type="EMBL" id="ABN92137.1"/>
    </source>
</evidence>
<dbReference type="AlphaFoldDB" id="A3NZ50"/>
<evidence type="ECO:0000256" key="2">
    <source>
        <dbReference type="SAM" id="SignalP"/>
    </source>
</evidence>
<proteinExistence type="predicted"/>
<dbReference type="HOGENOM" id="CLU_1607753_0_0_4"/>
<feature type="region of interest" description="Disordered" evidence="1">
    <location>
        <begin position="97"/>
        <end position="138"/>
    </location>
</feature>
<protein>
    <submittedName>
        <fullName evidence="3">ABC transporter, substrate-binding protein, aliphatic sulphonates</fullName>
    </submittedName>
</protein>
<evidence type="ECO:0000313" key="4">
    <source>
        <dbReference type="Proteomes" id="UP000006738"/>
    </source>
</evidence>
<keyword evidence="2" id="KW-0732">Signal</keyword>
<accession>A3NZ50</accession>
<gene>
    <name evidence="3" type="ordered locus">BURPS1106A_3385</name>
</gene>
<dbReference type="KEGG" id="bpl:BURPS1106A_3385"/>
<sequence>MLRASCFVLRASCFVLRAACCVLRAACCVLRAACCVLRAAGCGLRAAGCGLRAAGCGLRAAGCGHHATPMPTRVEAHADASPTGSACAACRTRCLASPRRPKKNAESTSSRPGKGRTPAGTIRPHHARPATRVPLAAIPAPRCIERPAAGRACRRVTRPTSPYPR</sequence>